<name>A0AAV4DZ07_9GAST</name>
<evidence type="ECO:0000313" key="2">
    <source>
        <dbReference type="Proteomes" id="UP000735302"/>
    </source>
</evidence>
<protein>
    <submittedName>
        <fullName evidence="1">Uncharacterized protein</fullName>
    </submittedName>
</protein>
<proteinExistence type="predicted"/>
<evidence type="ECO:0000313" key="1">
    <source>
        <dbReference type="EMBL" id="GFO49449.1"/>
    </source>
</evidence>
<accession>A0AAV4DZ07</accession>
<sequence>MFASIARSLAPYFYTFTLARDYVMPSYSFLYPVNPSCCHHHRCPQLPPPALLTSSLRHGPHPLPPINVVAPPPPLPTATTALLAAGVLLLSLSTVPLEDAATLLRCRRHHYCLLPLPLCRPTPSHFPLSCYPGSAAATLRSYAFGSRCSLPSSVASRACVPLQPRMLSLQCNATMRNADIPEYKRQVPVWNGHSRSCSSTQIFSQLTS</sequence>
<reference evidence="1 2" key="1">
    <citation type="journal article" date="2021" name="Elife">
        <title>Chloroplast acquisition without the gene transfer in kleptoplastic sea slugs, Plakobranchus ocellatus.</title>
        <authorList>
            <person name="Maeda T."/>
            <person name="Takahashi S."/>
            <person name="Yoshida T."/>
            <person name="Shimamura S."/>
            <person name="Takaki Y."/>
            <person name="Nagai Y."/>
            <person name="Toyoda A."/>
            <person name="Suzuki Y."/>
            <person name="Arimoto A."/>
            <person name="Ishii H."/>
            <person name="Satoh N."/>
            <person name="Nishiyama T."/>
            <person name="Hasebe M."/>
            <person name="Maruyama T."/>
            <person name="Minagawa J."/>
            <person name="Obokata J."/>
            <person name="Shigenobu S."/>
        </authorList>
    </citation>
    <scope>NUCLEOTIDE SEQUENCE [LARGE SCALE GENOMIC DNA]</scope>
</reference>
<gene>
    <name evidence="1" type="ORF">PoB_007595400</name>
</gene>
<comment type="caution">
    <text evidence="1">The sequence shown here is derived from an EMBL/GenBank/DDBJ whole genome shotgun (WGS) entry which is preliminary data.</text>
</comment>
<dbReference type="EMBL" id="BLXT01008489">
    <property type="protein sequence ID" value="GFO49449.1"/>
    <property type="molecule type" value="Genomic_DNA"/>
</dbReference>
<dbReference type="AlphaFoldDB" id="A0AAV4DZ07"/>
<organism evidence="1 2">
    <name type="scientific">Plakobranchus ocellatus</name>
    <dbReference type="NCBI Taxonomy" id="259542"/>
    <lineage>
        <taxon>Eukaryota</taxon>
        <taxon>Metazoa</taxon>
        <taxon>Spiralia</taxon>
        <taxon>Lophotrochozoa</taxon>
        <taxon>Mollusca</taxon>
        <taxon>Gastropoda</taxon>
        <taxon>Heterobranchia</taxon>
        <taxon>Euthyneura</taxon>
        <taxon>Panpulmonata</taxon>
        <taxon>Sacoglossa</taxon>
        <taxon>Placobranchoidea</taxon>
        <taxon>Plakobranchidae</taxon>
        <taxon>Plakobranchus</taxon>
    </lineage>
</organism>
<dbReference type="Proteomes" id="UP000735302">
    <property type="component" value="Unassembled WGS sequence"/>
</dbReference>
<keyword evidence="2" id="KW-1185">Reference proteome</keyword>